<feature type="transmembrane region" description="Helical" evidence="1">
    <location>
        <begin position="116"/>
        <end position="141"/>
    </location>
</feature>
<reference evidence="2 3" key="1">
    <citation type="submission" date="2016-11" db="EMBL/GenBank/DDBJ databases">
        <authorList>
            <person name="Jaros S."/>
            <person name="Januszkiewicz K."/>
            <person name="Wedrychowicz H."/>
        </authorList>
    </citation>
    <scope>NUCLEOTIDE SEQUENCE [LARGE SCALE GENOMIC DNA]</scope>
    <source>
        <strain evidence="2 3">DSM 16010</strain>
    </source>
</reference>
<dbReference type="RefSeq" id="WP_072710263.1">
    <property type="nucleotide sequence ID" value="NZ_FRCF01000007.1"/>
</dbReference>
<protein>
    <submittedName>
        <fullName evidence="2">Putative small multi-drug export protein</fullName>
    </submittedName>
</protein>
<dbReference type="AlphaFoldDB" id="A0A1M7H8U0"/>
<feature type="transmembrane region" description="Helical" evidence="1">
    <location>
        <begin position="88"/>
        <end position="110"/>
    </location>
</feature>
<dbReference type="Proteomes" id="UP000184206">
    <property type="component" value="Unassembled WGS sequence"/>
</dbReference>
<keyword evidence="3" id="KW-1185">Reference proteome</keyword>
<organism evidence="2 3">
    <name type="scientific">Lacicoccus alkaliphilus DSM 16010</name>
    <dbReference type="NCBI Taxonomy" id="1123231"/>
    <lineage>
        <taxon>Bacteria</taxon>
        <taxon>Bacillati</taxon>
        <taxon>Bacillota</taxon>
        <taxon>Bacilli</taxon>
        <taxon>Bacillales</taxon>
        <taxon>Salinicoccaceae</taxon>
        <taxon>Lacicoccus</taxon>
    </lineage>
</organism>
<dbReference type="Pfam" id="PF06695">
    <property type="entry name" value="Sm_multidrug_ex"/>
    <property type="match status" value="1"/>
</dbReference>
<accession>A0A1M7H8U0</accession>
<keyword evidence="1" id="KW-1133">Transmembrane helix</keyword>
<dbReference type="EMBL" id="FRCF01000007">
    <property type="protein sequence ID" value="SHM25002.1"/>
    <property type="molecule type" value="Genomic_DNA"/>
</dbReference>
<name>A0A1M7H8U0_9BACL</name>
<evidence type="ECO:0000313" key="3">
    <source>
        <dbReference type="Proteomes" id="UP000184206"/>
    </source>
</evidence>
<dbReference type="STRING" id="1123231.SAMN02745189_01830"/>
<sequence length="155" mass="17019">MSGVFVYLTIFILGAIPLFEATFVVPIAILGGANLFLSLAAGISGNFLTIILVVIFSEKVKDWFMKDKASRRNQRAEGIWKKFGFHGFVLLGPILLSSHVSAIAAVSFGATRAKTIAYVTLSLIIWTLPLAILANYGVDFLGLEDMQFLRRYLDS</sequence>
<proteinExistence type="predicted"/>
<evidence type="ECO:0000313" key="2">
    <source>
        <dbReference type="EMBL" id="SHM25002.1"/>
    </source>
</evidence>
<dbReference type="InterPro" id="IPR009577">
    <property type="entry name" value="Sm_multidrug_ex"/>
</dbReference>
<feature type="transmembrane region" description="Helical" evidence="1">
    <location>
        <begin position="35"/>
        <end position="56"/>
    </location>
</feature>
<feature type="transmembrane region" description="Helical" evidence="1">
    <location>
        <begin position="5"/>
        <end position="29"/>
    </location>
</feature>
<dbReference type="OrthoDB" id="6400183at2"/>
<evidence type="ECO:0000256" key="1">
    <source>
        <dbReference type="SAM" id="Phobius"/>
    </source>
</evidence>
<keyword evidence="1" id="KW-0812">Transmembrane</keyword>
<gene>
    <name evidence="2" type="ORF">SAMN02745189_01830</name>
</gene>
<keyword evidence="1" id="KW-0472">Membrane</keyword>